<comment type="similarity">
    <text evidence="6">Belongs to the DEAD box helicase family.</text>
</comment>
<evidence type="ECO:0000256" key="4">
    <source>
        <dbReference type="ARBA" id="ARBA00022806"/>
    </source>
</evidence>
<dbReference type="EC" id="3.6.4.13" evidence="1"/>
<dbReference type="Proteomes" id="UP000274922">
    <property type="component" value="Unassembled WGS sequence"/>
</dbReference>
<dbReference type="CDD" id="cd17945">
    <property type="entry name" value="DEADc_DDX23"/>
    <property type="match status" value="1"/>
</dbReference>
<gene>
    <name evidence="10" type="ORF">CXG81DRAFT_6756</name>
</gene>
<evidence type="ECO:0000256" key="6">
    <source>
        <dbReference type="RuleBase" id="RU000492"/>
    </source>
</evidence>
<dbReference type="STRING" id="1555241.A0A4P9XAF2"/>
<dbReference type="InterPro" id="IPR014001">
    <property type="entry name" value="Helicase_ATP-bd"/>
</dbReference>
<evidence type="ECO:0000256" key="7">
    <source>
        <dbReference type="SAM" id="MobiDB-lite"/>
    </source>
</evidence>
<proteinExistence type="inferred from homology"/>
<keyword evidence="2 6" id="KW-0547">Nucleotide-binding</keyword>
<feature type="region of interest" description="Disordered" evidence="7">
    <location>
        <begin position="117"/>
        <end position="139"/>
    </location>
</feature>
<feature type="non-terminal residue" evidence="10">
    <location>
        <position position="474"/>
    </location>
</feature>
<dbReference type="InterPro" id="IPR011545">
    <property type="entry name" value="DEAD/DEAH_box_helicase_dom"/>
</dbReference>
<feature type="domain" description="Helicase C-terminal" evidence="9">
    <location>
        <begin position="314"/>
        <end position="474"/>
    </location>
</feature>
<keyword evidence="4 6" id="KW-0347">Helicase</keyword>
<evidence type="ECO:0000313" key="10">
    <source>
        <dbReference type="EMBL" id="RKP02312.1"/>
    </source>
</evidence>
<evidence type="ECO:0000259" key="9">
    <source>
        <dbReference type="PROSITE" id="PS51194"/>
    </source>
</evidence>
<accession>A0A4P9XAF2</accession>
<evidence type="ECO:0000256" key="2">
    <source>
        <dbReference type="ARBA" id="ARBA00022741"/>
    </source>
</evidence>
<dbReference type="OrthoDB" id="196131at2759"/>
<dbReference type="PROSITE" id="PS51192">
    <property type="entry name" value="HELICASE_ATP_BIND_1"/>
    <property type="match status" value="1"/>
</dbReference>
<dbReference type="AlphaFoldDB" id="A0A4P9XAF2"/>
<dbReference type="PROSITE" id="PS00039">
    <property type="entry name" value="DEAD_ATP_HELICASE"/>
    <property type="match status" value="1"/>
</dbReference>
<dbReference type="SUPFAM" id="SSF52540">
    <property type="entry name" value="P-loop containing nucleoside triphosphate hydrolases"/>
    <property type="match status" value="1"/>
</dbReference>
<evidence type="ECO:0000259" key="8">
    <source>
        <dbReference type="PROSITE" id="PS51192"/>
    </source>
</evidence>
<keyword evidence="3 6" id="KW-0378">Hydrolase</keyword>
<dbReference type="PANTHER" id="PTHR47958">
    <property type="entry name" value="ATP-DEPENDENT RNA HELICASE DBP3"/>
    <property type="match status" value="1"/>
</dbReference>
<dbReference type="GO" id="GO:0003724">
    <property type="term" value="F:RNA helicase activity"/>
    <property type="evidence" value="ECO:0007669"/>
    <property type="project" value="UniProtKB-EC"/>
</dbReference>
<dbReference type="CDD" id="cd18787">
    <property type="entry name" value="SF2_C_DEAD"/>
    <property type="match status" value="1"/>
</dbReference>
<name>A0A4P9XAF2_9FUNG</name>
<dbReference type="Gene3D" id="3.40.50.300">
    <property type="entry name" value="P-loop containing nucleotide triphosphate hydrolases"/>
    <property type="match status" value="2"/>
</dbReference>
<dbReference type="PROSITE" id="PS51194">
    <property type="entry name" value="HELICASE_CTER"/>
    <property type="match status" value="1"/>
</dbReference>
<dbReference type="Pfam" id="PF00271">
    <property type="entry name" value="Helicase_C"/>
    <property type="match status" value="1"/>
</dbReference>
<reference evidence="11" key="1">
    <citation type="journal article" date="2018" name="Nat. Microbiol.">
        <title>Leveraging single-cell genomics to expand the fungal tree of life.</title>
        <authorList>
            <person name="Ahrendt S.R."/>
            <person name="Quandt C.A."/>
            <person name="Ciobanu D."/>
            <person name="Clum A."/>
            <person name="Salamov A."/>
            <person name="Andreopoulos B."/>
            <person name="Cheng J.F."/>
            <person name="Woyke T."/>
            <person name="Pelin A."/>
            <person name="Henrissat B."/>
            <person name="Reynolds N.K."/>
            <person name="Benny G.L."/>
            <person name="Smith M.E."/>
            <person name="James T.Y."/>
            <person name="Grigoriev I.V."/>
        </authorList>
    </citation>
    <scope>NUCLEOTIDE SEQUENCE [LARGE SCALE GENOMIC DNA]</scope>
    <source>
        <strain evidence="11">ATCC 52028</strain>
    </source>
</reference>
<evidence type="ECO:0000256" key="3">
    <source>
        <dbReference type="ARBA" id="ARBA00022801"/>
    </source>
</evidence>
<keyword evidence="11" id="KW-1185">Reference proteome</keyword>
<dbReference type="InterPro" id="IPR027417">
    <property type="entry name" value="P-loop_NTPase"/>
</dbReference>
<sequence length="474" mass="52325">KRARDDDRHWSAKRLDEMKERDWRIFKEDFQISTRGTQIPWPLRAWDDAGPDGRPVIPAHLVRIIARIGYTAPSPIQRQAIPIGMQNRDIIGIAETGSGKTAAFVIPMLALMDRLRRPRRRPDSRGSSINHDHDIDIDIDDDDDAAATRGPYALILAPTRELAQQIEAETAKFCAPLGYRCTSIVGGHAMAEQTDALRHGCHVVIATPGRLRDCLDRRVLVLNQCTYVVMDEADRMIDMGFEPDVTAILNALPATTAKPADGPEHADARPPSTVYRQTVMFSATMPPSVERLARTYLQRPAIVTVGTAGQAVDRIVQSVEVIPSEPRKLARLARLITSRTWPGPILVFVNQKRQCDVVTSALEHEARLRVASLHGGKTQALREQALQTIRDGQRQVLVATDVAGRGIDIKDVALVVNFDVPKSIEDYTHRIGRTGRAGRAGAAVTFVTPGIDDALMPALYQMLRASPTSVMPPE</sequence>
<dbReference type="GO" id="GO:0005524">
    <property type="term" value="F:ATP binding"/>
    <property type="evidence" value="ECO:0007669"/>
    <property type="project" value="UniProtKB-KW"/>
</dbReference>
<dbReference type="GO" id="GO:0016787">
    <property type="term" value="F:hydrolase activity"/>
    <property type="evidence" value="ECO:0007669"/>
    <property type="project" value="UniProtKB-KW"/>
</dbReference>
<feature type="domain" description="Helicase ATP-binding" evidence="8">
    <location>
        <begin position="81"/>
        <end position="303"/>
    </location>
</feature>
<dbReference type="InterPro" id="IPR000629">
    <property type="entry name" value="RNA-helicase_DEAD-box_CS"/>
</dbReference>
<dbReference type="GO" id="GO:0003676">
    <property type="term" value="F:nucleic acid binding"/>
    <property type="evidence" value="ECO:0007669"/>
    <property type="project" value="InterPro"/>
</dbReference>
<keyword evidence="5 6" id="KW-0067">ATP-binding</keyword>
<organism evidence="10 11">
    <name type="scientific">Caulochytrium protostelioides</name>
    <dbReference type="NCBI Taxonomy" id="1555241"/>
    <lineage>
        <taxon>Eukaryota</taxon>
        <taxon>Fungi</taxon>
        <taxon>Fungi incertae sedis</taxon>
        <taxon>Chytridiomycota</taxon>
        <taxon>Chytridiomycota incertae sedis</taxon>
        <taxon>Chytridiomycetes</taxon>
        <taxon>Caulochytriales</taxon>
        <taxon>Caulochytriaceae</taxon>
        <taxon>Caulochytrium</taxon>
    </lineage>
</organism>
<evidence type="ECO:0000256" key="1">
    <source>
        <dbReference type="ARBA" id="ARBA00012552"/>
    </source>
</evidence>
<dbReference type="SMART" id="SM00487">
    <property type="entry name" value="DEXDc"/>
    <property type="match status" value="1"/>
</dbReference>
<dbReference type="InterPro" id="IPR001650">
    <property type="entry name" value="Helicase_C-like"/>
</dbReference>
<dbReference type="SMART" id="SM00490">
    <property type="entry name" value="HELICc"/>
    <property type="match status" value="1"/>
</dbReference>
<evidence type="ECO:0000313" key="11">
    <source>
        <dbReference type="Proteomes" id="UP000274922"/>
    </source>
</evidence>
<feature type="non-terminal residue" evidence="10">
    <location>
        <position position="1"/>
    </location>
</feature>
<dbReference type="Pfam" id="PF00270">
    <property type="entry name" value="DEAD"/>
    <property type="match status" value="1"/>
</dbReference>
<evidence type="ECO:0000256" key="5">
    <source>
        <dbReference type="ARBA" id="ARBA00022840"/>
    </source>
</evidence>
<protein>
    <recommendedName>
        <fullName evidence="1">RNA helicase</fullName>
        <ecNumber evidence="1">3.6.4.13</ecNumber>
    </recommendedName>
</protein>
<dbReference type="EMBL" id="ML014146">
    <property type="protein sequence ID" value="RKP02312.1"/>
    <property type="molecule type" value="Genomic_DNA"/>
</dbReference>